<organism evidence="1 2">
    <name type="scientific">Flavisolibacter tropicus</name>
    <dbReference type="NCBI Taxonomy" id="1492898"/>
    <lineage>
        <taxon>Bacteria</taxon>
        <taxon>Pseudomonadati</taxon>
        <taxon>Bacteroidota</taxon>
        <taxon>Chitinophagia</taxon>
        <taxon>Chitinophagales</taxon>
        <taxon>Chitinophagaceae</taxon>
        <taxon>Flavisolibacter</taxon>
    </lineage>
</organism>
<dbReference type="AlphaFoldDB" id="A0A172TVF6"/>
<sequence>MLRTALVIIILAVLPSCFLFKDYKRREFTYTRTGDSTSTTVATIVPKGYKRVKEIADSSGHQGLAYYYKDGAELYILYTPLVDNYQPIDTLRHIPKPQLQGGVFYKGIDSTRRWWREAQPPSFRFGYRNVSSEKEVFFDSAVNYIKPGMPQKRKKGLFGTKKA</sequence>
<accession>A0A172TVF6</accession>
<dbReference type="OrthoDB" id="677425at2"/>
<reference evidence="2" key="1">
    <citation type="submission" date="2015-01" db="EMBL/GenBank/DDBJ databases">
        <title>Flavisolibacter sp./LCS9/ whole genome sequencing.</title>
        <authorList>
            <person name="Kim M.K."/>
            <person name="Srinivasan S."/>
            <person name="Lee J.-J."/>
        </authorList>
    </citation>
    <scope>NUCLEOTIDE SEQUENCE [LARGE SCALE GENOMIC DNA]</scope>
    <source>
        <strain evidence="2">LCS9</strain>
    </source>
</reference>
<evidence type="ECO:0000313" key="1">
    <source>
        <dbReference type="EMBL" id="ANE50966.1"/>
    </source>
</evidence>
<evidence type="ECO:0000313" key="2">
    <source>
        <dbReference type="Proteomes" id="UP000077177"/>
    </source>
</evidence>
<name>A0A172TVF6_9BACT</name>
<gene>
    <name evidence="1" type="ORF">SY85_11085</name>
</gene>
<proteinExistence type="predicted"/>
<dbReference type="Proteomes" id="UP000077177">
    <property type="component" value="Chromosome"/>
</dbReference>
<keyword evidence="2" id="KW-1185">Reference proteome</keyword>
<reference evidence="1 2" key="2">
    <citation type="journal article" date="2016" name="Int. J. Syst. Evol. Microbiol.">
        <title>Flavisolibacter tropicus sp. nov., isolated from tropical soil.</title>
        <authorList>
            <person name="Lee J.J."/>
            <person name="Kang M.S."/>
            <person name="Kim G.S."/>
            <person name="Lee C.S."/>
            <person name="Lim S."/>
            <person name="Lee J."/>
            <person name="Roh S.H."/>
            <person name="Kang H."/>
            <person name="Ha J.M."/>
            <person name="Bae S."/>
            <person name="Jung H.Y."/>
            <person name="Kim M.K."/>
        </authorList>
    </citation>
    <scope>NUCLEOTIDE SEQUENCE [LARGE SCALE GENOMIC DNA]</scope>
    <source>
        <strain evidence="1 2">LCS9</strain>
    </source>
</reference>
<dbReference type="EMBL" id="CP011390">
    <property type="protein sequence ID" value="ANE50966.1"/>
    <property type="molecule type" value="Genomic_DNA"/>
</dbReference>
<protein>
    <submittedName>
        <fullName evidence="1">Uncharacterized protein</fullName>
    </submittedName>
</protein>
<dbReference type="STRING" id="1492898.SY85_11085"/>
<dbReference type="RefSeq" id="WP_066404481.1">
    <property type="nucleotide sequence ID" value="NZ_CP011390.1"/>
</dbReference>
<dbReference type="KEGG" id="fla:SY85_11085"/>